<gene>
    <name evidence="1" type="ORF">MSEDJ_54130</name>
</gene>
<keyword evidence="2" id="KW-1185">Reference proteome</keyword>
<dbReference type="Proteomes" id="UP000467193">
    <property type="component" value="Chromosome"/>
</dbReference>
<organism evidence="1 2">
    <name type="scientific">Mycolicibacterium sediminis</name>
    <dbReference type="NCBI Taxonomy" id="1286180"/>
    <lineage>
        <taxon>Bacteria</taxon>
        <taxon>Bacillati</taxon>
        <taxon>Actinomycetota</taxon>
        <taxon>Actinomycetes</taxon>
        <taxon>Mycobacteriales</taxon>
        <taxon>Mycobacteriaceae</taxon>
        <taxon>Mycolicibacterium</taxon>
    </lineage>
</organism>
<name>A0A7I7QZB3_9MYCO</name>
<evidence type="ECO:0000313" key="2">
    <source>
        <dbReference type="Proteomes" id="UP000467193"/>
    </source>
</evidence>
<evidence type="ECO:0000313" key="1">
    <source>
        <dbReference type="EMBL" id="BBY31317.1"/>
    </source>
</evidence>
<accession>A0A7I7QZB3</accession>
<protein>
    <submittedName>
        <fullName evidence="1">Uncharacterized protein</fullName>
    </submittedName>
</protein>
<dbReference type="AlphaFoldDB" id="A0A7I7QZB3"/>
<proteinExistence type="predicted"/>
<sequence>MAIYSLVSAQSSGSSASTEAGLGAGGDAKTRICSAFDVVSRAVQSQTNNNLGQDPIAQAAVAGNARLALIGGGSYLQDSIGTGGSSDLVEPAERFATALQIIGVNALAGIPNTDPAQAARLSDADADRKVVLEQCK</sequence>
<dbReference type="KEGG" id="msei:MSEDJ_54130"/>
<reference evidence="1 2" key="1">
    <citation type="journal article" date="2019" name="Emerg. Microbes Infect.">
        <title>Comprehensive subspecies identification of 175 nontuberculous mycobacteria species based on 7547 genomic profiles.</title>
        <authorList>
            <person name="Matsumoto Y."/>
            <person name="Kinjo T."/>
            <person name="Motooka D."/>
            <person name="Nabeya D."/>
            <person name="Jung N."/>
            <person name="Uechi K."/>
            <person name="Horii T."/>
            <person name="Iida T."/>
            <person name="Fujita J."/>
            <person name="Nakamura S."/>
        </authorList>
    </citation>
    <scope>NUCLEOTIDE SEQUENCE [LARGE SCALE GENOMIC DNA]</scope>
    <source>
        <strain evidence="1 2">JCM 17899</strain>
    </source>
</reference>
<dbReference type="EMBL" id="AP022588">
    <property type="protein sequence ID" value="BBY31317.1"/>
    <property type="molecule type" value="Genomic_DNA"/>
</dbReference>